<dbReference type="GO" id="GO:0007040">
    <property type="term" value="P:lysosome organization"/>
    <property type="evidence" value="ECO:0007669"/>
    <property type="project" value="TreeGrafter"/>
</dbReference>
<name>A0AAW2YKD1_9EUKA</name>
<dbReference type="Proteomes" id="UP001431209">
    <property type="component" value="Unassembled WGS sequence"/>
</dbReference>
<evidence type="ECO:0000313" key="3">
    <source>
        <dbReference type="EMBL" id="KAL0477574.1"/>
    </source>
</evidence>
<evidence type="ECO:0000256" key="1">
    <source>
        <dbReference type="ARBA" id="ARBA00007028"/>
    </source>
</evidence>
<proteinExistence type="inferred from homology"/>
<reference evidence="3 4" key="1">
    <citation type="submission" date="2024-03" db="EMBL/GenBank/DDBJ databases">
        <title>The Acrasis kona genome and developmental transcriptomes reveal deep origins of eukaryotic multicellular pathways.</title>
        <authorList>
            <person name="Sheikh S."/>
            <person name="Fu C.-J."/>
            <person name="Brown M.W."/>
            <person name="Baldauf S.L."/>
        </authorList>
    </citation>
    <scope>NUCLEOTIDE SEQUENCE [LARGE SCALE GENOMIC DNA]</scope>
    <source>
        <strain evidence="3 4">ATCC MYA-3509</strain>
    </source>
</reference>
<organism evidence="3 4">
    <name type="scientific">Acrasis kona</name>
    <dbReference type="NCBI Taxonomy" id="1008807"/>
    <lineage>
        <taxon>Eukaryota</taxon>
        <taxon>Discoba</taxon>
        <taxon>Heterolobosea</taxon>
        <taxon>Tetramitia</taxon>
        <taxon>Eutetramitia</taxon>
        <taxon>Acrasidae</taxon>
        <taxon>Acrasis</taxon>
    </lineage>
</organism>
<gene>
    <name evidence="3" type="ORF">AKO1_015419</name>
</gene>
<sequence length="142" mass="16894">MTEWGPEGKLYLNSYTCADFVFDGAELLYKLGAKFEVKTLRKNDINFYVEEPPKEVKYEESKKEIVSYFELAALRLAEMDIENFLKTLSELFVGTVYIHHDEKYYKLNLHWPNFNWKFTAQPLPPHKTTTFEQVKRNIEINK</sequence>
<keyword evidence="2" id="KW-0325">Glycoprotein</keyword>
<keyword evidence="4" id="KW-1185">Reference proteome</keyword>
<comment type="similarity">
    <text evidence="1">Belongs to the CLN5 family.</text>
</comment>
<evidence type="ECO:0000256" key="2">
    <source>
        <dbReference type="ARBA" id="ARBA00023180"/>
    </source>
</evidence>
<dbReference type="AlphaFoldDB" id="A0AAW2YKD1"/>
<protein>
    <submittedName>
        <fullName evidence="3">Uncharacterized protein</fullName>
    </submittedName>
</protein>
<dbReference type="InterPro" id="IPR026138">
    <property type="entry name" value="CLN5"/>
</dbReference>
<dbReference type="PANTHER" id="PTHR15380:SF2">
    <property type="entry name" value="CEROID-LIPOFUSCINOSIS NEURONAL PROTEIN 5"/>
    <property type="match status" value="1"/>
</dbReference>
<dbReference type="GO" id="GO:0005765">
    <property type="term" value="C:lysosomal membrane"/>
    <property type="evidence" value="ECO:0007669"/>
    <property type="project" value="TreeGrafter"/>
</dbReference>
<dbReference type="PANTHER" id="PTHR15380">
    <property type="entry name" value="CEROID-LIPOFUSCINOSIS, NEURONAL 5"/>
    <property type="match status" value="1"/>
</dbReference>
<evidence type="ECO:0000313" key="4">
    <source>
        <dbReference type="Proteomes" id="UP001431209"/>
    </source>
</evidence>
<accession>A0AAW2YKD1</accession>
<dbReference type="GO" id="GO:0016798">
    <property type="term" value="F:hydrolase activity, acting on glycosyl bonds"/>
    <property type="evidence" value="ECO:0007669"/>
    <property type="project" value="TreeGrafter"/>
</dbReference>
<comment type="caution">
    <text evidence="3">The sequence shown here is derived from an EMBL/GenBank/DDBJ whole genome shotgun (WGS) entry which is preliminary data.</text>
</comment>
<dbReference type="EMBL" id="JAOPGA020000193">
    <property type="protein sequence ID" value="KAL0477574.1"/>
    <property type="molecule type" value="Genomic_DNA"/>
</dbReference>